<name>A0A0E9XKE1_ANGAN</name>
<accession>A0A0E9XKE1</accession>
<reference evidence="1" key="2">
    <citation type="journal article" date="2015" name="Fish Shellfish Immunol.">
        <title>Early steps in the European eel (Anguilla anguilla)-Vibrio vulnificus interaction in the gills: Role of the RtxA13 toxin.</title>
        <authorList>
            <person name="Callol A."/>
            <person name="Pajuelo D."/>
            <person name="Ebbesson L."/>
            <person name="Teles M."/>
            <person name="MacKenzie S."/>
            <person name="Amaro C."/>
        </authorList>
    </citation>
    <scope>NUCLEOTIDE SEQUENCE</scope>
</reference>
<proteinExistence type="predicted"/>
<sequence>MSRPQFKNPQCTEMLGRFKSTTSLSSTFLFNFLEFGPALATLTVRLLGRSLLNNTNTKGENFGLTQ</sequence>
<dbReference type="AlphaFoldDB" id="A0A0E9XKE1"/>
<organism evidence="1">
    <name type="scientific">Anguilla anguilla</name>
    <name type="common">European freshwater eel</name>
    <name type="synonym">Muraena anguilla</name>
    <dbReference type="NCBI Taxonomy" id="7936"/>
    <lineage>
        <taxon>Eukaryota</taxon>
        <taxon>Metazoa</taxon>
        <taxon>Chordata</taxon>
        <taxon>Craniata</taxon>
        <taxon>Vertebrata</taxon>
        <taxon>Euteleostomi</taxon>
        <taxon>Actinopterygii</taxon>
        <taxon>Neopterygii</taxon>
        <taxon>Teleostei</taxon>
        <taxon>Anguilliformes</taxon>
        <taxon>Anguillidae</taxon>
        <taxon>Anguilla</taxon>
    </lineage>
</organism>
<evidence type="ECO:0000313" key="1">
    <source>
        <dbReference type="EMBL" id="JAI02276.1"/>
    </source>
</evidence>
<protein>
    <submittedName>
        <fullName evidence="1">Uncharacterized protein</fullName>
    </submittedName>
</protein>
<dbReference type="EMBL" id="GBXM01006302">
    <property type="protein sequence ID" value="JAI02276.1"/>
    <property type="molecule type" value="Transcribed_RNA"/>
</dbReference>
<reference evidence="1" key="1">
    <citation type="submission" date="2014-11" db="EMBL/GenBank/DDBJ databases">
        <authorList>
            <person name="Amaro Gonzalez C."/>
        </authorList>
    </citation>
    <scope>NUCLEOTIDE SEQUENCE</scope>
</reference>